<reference evidence="1" key="4">
    <citation type="journal article" date="2016" name="ILAR J">
        <title>Review of Elephant Endotheliotropic Herpesviruses and Acute Hemorrhagic Disease.</title>
        <authorList>
            <person name="Long S.Y."/>
            <person name="Latimer E.M."/>
            <person name="Hayward G.S."/>
        </authorList>
    </citation>
    <scope>NUCLEOTIDE SEQUENCE</scope>
    <source>
        <strain evidence="1">Nyah NAP97</strain>
    </source>
</reference>
<reference evidence="1" key="3">
    <citation type="journal article" date="2014" name="J. Virol.">
        <title>Comparative genome analysis of four elephant endotheliotropic herpesviruses, EEHV3, EEHV4, EEHV5, and EEHV6, from cases of hemorrhagic disease or viremia.</title>
        <authorList>
            <person name="Zong JC"/>
            <person name="Latimer EM"/>
            <person name="Long SY"/>
            <person name="Richman LK"/>
            <person name="Heaggans SY"/>
            <person name="Hayward GS."/>
        </authorList>
    </citation>
    <scope>NUCLEOTIDE SEQUENCE</scope>
    <source>
        <strain evidence="1">Nyah NAP97</strain>
    </source>
</reference>
<evidence type="ECO:0000313" key="2">
    <source>
        <dbReference type="Proteomes" id="UP001162024"/>
    </source>
</evidence>
<evidence type="ECO:0000313" key="1">
    <source>
        <dbReference type="EMBL" id="QOE74452.1"/>
    </source>
</evidence>
<sequence>MNTLIQNLRQFNVAIKNHDDFVKFLNTSKVGFGFISQNVSVVRETEELGALFDSLGLECLLDIKRAAGDLDGDVLGVHPQHDDGSKPADV</sequence>
<accession>A0A866VSX0</accession>
<protein>
    <submittedName>
        <fullName evidence="1">Protein U62</fullName>
    </submittedName>
</protein>
<keyword evidence="2" id="KW-1185">Reference proteome</keyword>
<reference evidence="1" key="5">
    <citation type="journal article" date="2016" name="MSphere">
        <title>Complete Genome Sequence of Elephant Endotheliotropic Herpesvirus 4, the First Example of a GC-Rich Branch Proboscivirus.</title>
        <authorList>
            <person name="Ling P.D."/>
            <person name="Long S.Y."/>
            <person name="Fuery A."/>
            <person name="Peng R.S."/>
            <person name="Heaggans S.Y."/>
            <person name="Qin X."/>
            <person name="Worley K.C."/>
            <person name="Dugan S."/>
            <person name="Hayward G.S."/>
        </authorList>
    </citation>
    <scope>NUCLEOTIDE SEQUENCE</scope>
    <source>
        <strain evidence="1">Nyah NAP97</strain>
    </source>
</reference>
<reference evidence="1" key="7">
    <citation type="submission" date="2019-08" db="EMBL/GenBank/DDBJ databases">
        <title>Complete Genome Assembly and Annotation of EEHV3A the First Example of a GC-Branch African Elephant Endotheliotrophic Herpesvirus Associated with Lethal Hemorrhagic Disease.</title>
        <authorList>
            <person name="Tan J."/>
            <person name="Ling P.D."/>
            <person name="Worley K."/>
            <person name="Proudfoot J."/>
            <person name="Bowman M."/>
            <person name="Qin X."/>
            <person name="Latimer E.M."/>
            <person name="Holder K."/>
            <person name="Fayette M."/>
            <person name="Nodolf S."/>
            <person name="Heaggans S.Y."/>
            <person name="Zong J.-C."/>
            <person name="Pearson V.R."/>
            <person name="Hayward G.S."/>
        </authorList>
    </citation>
    <scope>NUCLEOTIDE SEQUENCE</scope>
    <source>
        <strain evidence="1">Nyah NAP97</strain>
    </source>
</reference>
<dbReference type="KEGG" id="vg:80541569"/>
<reference evidence="1" key="2">
    <citation type="journal article" date="2013" name="Genome Announc.">
        <title>Complete Genome Sequence of Elephant Endotheliotropic Herpesvirus 1A.</title>
        <authorList>
            <person name="Ling P.D."/>
            <person name="Reid J.G."/>
            <person name="Qin X."/>
            <person name="Muzny D.M."/>
            <person name="Gibbs R."/>
            <person name="Petrosino J."/>
            <person name="Peng R."/>
            <person name="Zong J.C."/>
            <person name="Heaggans S.Y."/>
            <person name="Hayward G.S."/>
        </authorList>
    </citation>
    <scope>NUCLEOTIDE SEQUENCE</scope>
    <source>
        <strain evidence="1">Nyah NAP97</strain>
    </source>
</reference>
<gene>
    <name evidence="1" type="primary">U62</name>
</gene>
<dbReference type="GeneID" id="80541569"/>
<dbReference type="RefSeq" id="YP_010802786.1">
    <property type="nucleotide sequence ID" value="NC_077039.1"/>
</dbReference>
<dbReference type="Proteomes" id="UP001162024">
    <property type="component" value="Segment"/>
</dbReference>
<reference evidence="1" key="1">
    <citation type="journal article" date="2009" name="Vet. Pathol.">
        <title>Clinico-pathologic features of fatal disease attributed to new variants of endotheliotropic herpesviruses in two Asian elephants (Elephas maximus).</title>
        <authorList>
            <person name="Garner M.M."/>
            <person name="Helmick K."/>
            <person name="Ochsenreiter J."/>
            <person name="Richman L.K."/>
            <person name="Latimer E."/>
            <person name="Wise A.G."/>
            <person name="Maes R.K."/>
            <person name="Kiupel M."/>
            <person name="Nordhausen R.W."/>
            <person name="Zong J.C."/>
            <person name="Hayward G.S."/>
        </authorList>
    </citation>
    <scope>NUCLEOTIDE SEQUENCE</scope>
    <source>
        <strain evidence="1">Nyah NAP97</strain>
    </source>
</reference>
<organism evidence="1 2">
    <name type="scientific">Elephant endotheliotropic herpesvirus 3A</name>
    <dbReference type="NCBI Taxonomy" id="1329409"/>
    <lineage>
        <taxon>Viruses</taxon>
        <taxon>Duplodnaviria</taxon>
        <taxon>Heunggongvirae</taxon>
        <taxon>Peploviricota</taxon>
        <taxon>Herviviricetes</taxon>
        <taxon>Herpesvirales</taxon>
        <taxon>Orthoherpesviridae</taxon>
        <taxon>Betaherpesvirinae</taxon>
        <taxon>Proboscivirus</taxon>
        <taxon>Elephant endotheliotropic herpesvirus 3</taxon>
    </lineage>
</organism>
<proteinExistence type="predicted"/>
<dbReference type="EMBL" id="MN373268">
    <property type="protein sequence ID" value="QOE74452.1"/>
    <property type="molecule type" value="Genomic_DNA"/>
</dbReference>
<name>A0A866VSX0_9BETA</name>
<reference evidence="1" key="6">
    <citation type="journal article" date="2016" name="MSphere">
        <title>Comparison of the Gene Coding Contents and Other Unusual Features of the GC-Rich and AT-Rich Branch Probosciviruses.</title>
        <authorList>
            <person name="Ling P.D."/>
            <person name="Long S.Y."/>
            <person name="Zong J.C."/>
            <person name="Heaggans S.Y."/>
            <person name="Qin X."/>
            <person name="Hayward G.S."/>
        </authorList>
    </citation>
    <scope>NUCLEOTIDE SEQUENCE</scope>
    <source>
        <strain evidence="1">Nyah NAP97</strain>
    </source>
</reference>